<dbReference type="Proteomes" id="UP000309038">
    <property type="component" value="Unassembled WGS sequence"/>
</dbReference>
<dbReference type="GO" id="GO:0005524">
    <property type="term" value="F:ATP binding"/>
    <property type="evidence" value="ECO:0007669"/>
    <property type="project" value="UniProtKB-KW"/>
</dbReference>
<accession>A0A4S4KJ57</accession>
<dbReference type="Pfam" id="PF19274">
    <property type="entry name" value="PI4K_N"/>
    <property type="match status" value="1"/>
</dbReference>
<feature type="domain" description="PI3K/PI4K catalytic" evidence="8">
    <location>
        <begin position="614"/>
        <end position="927"/>
    </location>
</feature>
<keyword evidence="5" id="KW-0547">Nucleotide-binding</keyword>
<dbReference type="GO" id="GO:0005737">
    <property type="term" value="C:cytoplasm"/>
    <property type="evidence" value="ECO:0007669"/>
    <property type="project" value="TreeGrafter"/>
</dbReference>
<dbReference type="GO" id="GO:0046854">
    <property type="term" value="P:phosphatidylinositol phosphate biosynthetic process"/>
    <property type="evidence" value="ECO:0007669"/>
    <property type="project" value="InterPro"/>
</dbReference>
<dbReference type="EMBL" id="SGPJ01000154">
    <property type="protein sequence ID" value="THG97697.1"/>
    <property type="molecule type" value="Genomic_DNA"/>
</dbReference>
<name>A0A4S4KJ57_9APHY</name>
<dbReference type="InterPro" id="IPR057596">
    <property type="entry name" value="RDRP_core"/>
</dbReference>
<evidence type="ECO:0000256" key="6">
    <source>
        <dbReference type="ARBA" id="ARBA00022777"/>
    </source>
</evidence>
<sequence length="1975" mass="225631">MAPPKRDRAKVAADQLTSKAYFSGEASGFYLARILGMALWDQHVAGLTITMHLDPRREDTQASPQEVDMLKSRMADAILEIMQKKKYLDHHRFKASLIPLCIYDHLFGTTISAGIDAWSWVISEKAEYETAIMSELTSAWIETIKHEKGMFSIILNYSDPFYHSVQYSPSDREAVERAARVAYRALLPHTLILQLLVSRLQAASRARVHMSTHPLAREARFSLLLFGFEALRSSYLDDYCEHQMRDSLYKAAFSWFAVRPQWSYGANRIQIDTDVKVLSEFLSYLQGDAIRGLPAISSFSPMQSVSNTSYYRSLLKTYNTPLRLLVDNEIFRLTVWANPSSDLKRGIDHVGTIEKLMTEPTWVSSIRTVWQLDPAIAVYMTERFHHVPVLNEVTHLVRSNTKDVLDIPEALRFLVGERIDVHIPRDLKYLLLWAPTPPVLAITFFEKRYHNDPLLLQYAHRVLEQHPVDLTFFFCAAEVYLLSATLIQDEGYVARFIFETAKISQLFCHQIIWNMKANCYKDDAAEVEDPMKPVLDRMTDMVVSSLSGEAREFYDREFTFFNKVTSISGKLKPFIKKTKPEKKAKIDEEMAKIHVDVGVYLPSNPDGQVVDIDKKSGRPLQSHAKAPFMATFKVRKTRTAISEDVEILAEQENVRNEEYEVWQAAIFKVGDDCRQDVLALQIIAMFKNIFNTVGLTVYLFPYRVTATAPGCGVIDVVPNATSRDEMGRAKVNDLLDFFVAKYGGEDTVEFQKARLNFIQSMAAYSVACYILQIKDRHNGNIMIDGEGHIVHIDQLVSTVQLMLDTSLPSFKGEPTIRRLNERFALGLNERQAAEWMMAIVRNAHENVRSTAYDEFQRATNWDVKRSIGAILHSDEFFDTSEPKARLINFKVTLNRSQGVQNDGSGLLILPSRTVAQKLLKYVYGQGKAILVKDRKIHFQKSGRKPDPRTTETLEKTPYLDPEIEEEREAKLEKLDVGLHVDKLQIGVFYRMPEDPPNASRLFSNEFEFSHRHKGAGLLHIEYDHKLIRLQLGDPVTEELAYNVVITFANIRKLAIGYDFGNPFACFELWTPPVFQLERFNRELTGRDWNDSRKYRQRLESINASHGAIAPYAHQLRIILHETKDLEDFSYLCTVAGLPRPIKAHMEAFSNGFYAARKLHNLYLHFKEFDWRVAFQMEAMLRNGLINTQELLQQLYQPIKDLCSCQPATAADTLRLFTDALRSPDLRQSKIDRFRQICGRDPSESLSAHRLSKGNFLCHHVTITPTRMLLEGPFVIQSNRVIRKYQGYEEHFIRVDFRDEDRLQYRWERDTDGTSLLQTRVGGILKNGFQLGGRQFEFLAYSSSALRQHAVWFVHPFQHHDLGFLDAERIRMRLGDFSGVITKPSKYAARMAQAFTATDPSVRISRDQWEEVEDMGAEPYLFTDGVGTISSQLGDMIWEALCADRGESYKQRNIKPSAYQIRFLGYKGMVAVDDQLEGIRMRLRESMNKFEGPKDDFAEIEIARAFERPGTCYLNRPLIMVLEDREVDKKVFLDLQEKAVAEIHMASDSLMQSGRILRQNSLGTAYGLPFVLQFLKAIGMGMEYEKTEYKLRDPFLDRLVHFAKNHVLRSLKHAARIPVHGSYLLVGVADEGPAYEAAGHQNVFRLEDGEVFVCVQQEPDDEPQYIEVQRVRAIGKPPDGGLCLFRNLKNVVVLPSVGVRSLASCLGGGDLDGDLYSVITDSALLPTRHVDPADYTPVGTRDLERESRIEDICDFVVEYINSDVLGLLSDRHLVIAGELFRNVRLLEKDQMPSYDTNGNNSRPRPLSDNISQALKSYITDVLGQSGFYNKDADVAAMAPLFRGYVEELKYICLTHSLYDSPDSRLVEEEVVIGTILANCSQNRHRTDRMYRLRLNASVLVWDIRRRIYERTETPTAGELRYGLTQAWLAWDFGKRNKGIFGANSFTFIALAVIADILDTMGAVDVKRAGKRSNDEE</sequence>
<evidence type="ECO:0000259" key="9">
    <source>
        <dbReference type="PROSITE" id="PS51545"/>
    </source>
</evidence>
<evidence type="ECO:0000256" key="3">
    <source>
        <dbReference type="ARBA" id="ARBA00012169"/>
    </source>
</evidence>
<dbReference type="Gene3D" id="1.25.40.70">
    <property type="entry name" value="Phosphatidylinositol 3-kinase, accessory domain (PIK)"/>
    <property type="match status" value="1"/>
</dbReference>
<keyword evidence="4" id="KW-0808">Transferase</keyword>
<dbReference type="PROSITE" id="PS00915">
    <property type="entry name" value="PI3_4_KINASE_1"/>
    <property type="match status" value="1"/>
</dbReference>
<comment type="caution">
    <text evidence="10">The sequence shown here is derived from an EMBL/GenBank/DDBJ whole genome shotgun (WGS) entry which is preliminary data.</text>
</comment>
<evidence type="ECO:0000259" key="8">
    <source>
        <dbReference type="PROSITE" id="PS50290"/>
    </source>
</evidence>
<dbReference type="SMART" id="SM00145">
    <property type="entry name" value="PI3Ka"/>
    <property type="match status" value="1"/>
</dbReference>
<dbReference type="GO" id="GO:0048015">
    <property type="term" value="P:phosphatidylinositol-mediated signaling"/>
    <property type="evidence" value="ECO:0007669"/>
    <property type="project" value="TreeGrafter"/>
</dbReference>
<dbReference type="SUPFAM" id="SSF56112">
    <property type="entry name" value="Protein kinase-like (PK-like)"/>
    <property type="match status" value="1"/>
</dbReference>
<keyword evidence="7" id="KW-0067">ATP-binding</keyword>
<organism evidence="10 11">
    <name type="scientific">Hermanssonia centrifuga</name>
    <dbReference type="NCBI Taxonomy" id="98765"/>
    <lineage>
        <taxon>Eukaryota</taxon>
        <taxon>Fungi</taxon>
        <taxon>Dikarya</taxon>
        <taxon>Basidiomycota</taxon>
        <taxon>Agaricomycotina</taxon>
        <taxon>Agaricomycetes</taxon>
        <taxon>Polyporales</taxon>
        <taxon>Meruliaceae</taxon>
        <taxon>Hermanssonia</taxon>
    </lineage>
</organism>
<dbReference type="PROSITE" id="PS00916">
    <property type="entry name" value="PI3_4_KINASE_2"/>
    <property type="match status" value="1"/>
</dbReference>
<dbReference type="GO" id="GO:0005886">
    <property type="term" value="C:plasma membrane"/>
    <property type="evidence" value="ECO:0007669"/>
    <property type="project" value="TreeGrafter"/>
</dbReference>
<dbReference type="FunFam" id="1.25.40.70:FF:000011">
    <property type="entry name" value="Phosphatidylinositol 4-kinase alpha"/>
    <property type="match status" value="1"/>
</dbReference>
<evidence type="ECO:0000256" key="1">
    <source>
        <dbReference type="ARBA" id="ARBA00001686"/>
    </source>
</evidence>
<dbReference type="InterPro" id="IPR001263">
    <property type="entry name" value="PI3K_accessory_dom"/>
</dbReference>
<dbReference type="PROSITE" id="PS51545">
    <property type="entry name" value="PIK_HELICAL"/>
    <property type="match status" value="1"/>
</dbReference>
<reference evidence="10 11" key="1">
    <citation type="submission" date="2019-02" db="EMBL/GenBank/DDBJ databases">
        <title>Genome sequencing of the rare red list fungi Phlebia centrifuga.</title>
        <authorList>
            <person name="Buettner E."/>
            <person name="Kellner H."/>
        </authorList>
    </citation>
    <scope>NUCLEOTIDE SEQUENCE [LARGE SCALE GENOMIC DNA]</scope>
    <source>
        <strain evidence="10 11">DSM 108282</strain>
    </source>
</reference>
<dbReference type="InterPro" id="IPR011009">
    <property type="entry name" value="Kinase-like_dom_sf"/>
</dbReference>
<dbReference type="Pfam" id="PF00613">
    <property type="entry name" value="PI3Ka"/>
    <property type="match status" value="1"/>
</dbReference>
<keyword evidence="11" id="KW-1185">Reference proteome</keyword>
<gene>
    <name evidence="10" type="ORF">EW026_g4356</name>
</gene>
<feature type="domain" description="PIK helical" evidence="9">
    <location>
        <begin position="352"/>
        <end position="541"/>
    </location>
</feature>
<evidence type="ECO:0000256" key="4">
    <source>
        <dbReference type="ARBA" id="ARBA00022679"/>
    </source>
</evidence>
<comment type="catalytic activity">
    <reaction evidence="1">
        <text>a 1,2-diacyl-sn-glycero-3-phospho-(1D-myo-inositol) + ATP = a 1,2-diacyl-sn-glycero-3-phospho-(1D-myo-inositol 4-phosphate) + ADP + H(+)</text>
        <dbReference type="Rhea" id="RHEA:19877"/>
        <dbReference type="ChEBI" id="CHEBI:15378"/>
        <dbReference type="ChEBI" id="CHEBI:30616"/>
        <dbReference type="ChEBI" id="CHEBI:57880"/>
        <dbReference type="ChEBI" id="CHEBI:58178"/>
        <dbReference type="ChEBI" id="CHEBI:456216"/>
        <dbReference type="EC" id="2.7.1.67"/>
    </reaction>
</comment>
<dbReference type="FunFam" id="3.30.1010.10:FF:000014">
    <property type="entry name" value="Phosphatidylinositol 4-kinase STT4"/>
    <property type="match status" value="1"/>
</dbReference>
<keyword evidence="6" id="KW-0418">Kinase</keyword>
<dbReference type="InterPro" id="IPR042236">
    <property type="entry name" value="PI3K_accessory_sf"/>
</dbReference>
<dbReference type="Gene3D" id="3.30.1010.10">
    <property type="entry name" value="Phosphatidylinositol 3-kinase Catalytic Subunit, Chain A, domain 4"/>
    <property type="match status" value="1"/>
</dbReference>
<dbReference type="InterPro" id="IPR036940">
    <property type="entry name" value="PI3/4_kinase_cat_sf"/>
</dbReference>
<dbReference type="SUPFAM" id="SSF48371">
    <property type="entry name" value="ARM repeat"/>
    <property type="match status" value="1"/>
</dbReference>
<dbReference type="InterPro" id="IPR045495">
    <property type="entry name" value="PI4K_N"/>
</dbReference>
<dbReference type="Pfam" id="PF05183">
    <property type="entry name" value="RdRP"/>
    <property type="match status" value="1"/>
</dbReference>
<dbReference type="PROSITE" id="PS50290">
    <property type="entry name" value="PI3_4_KINASE_3"/>
    <property type="match status" value="1"/>
</dbReference>
<dbReference type="SMART" id="SM00146">
    <property type="entry name" value="PI3Kc"/>
    <property type="match status" value="1"/>
</dbReference>
<evidence type="ECO:0000313" key="10">
    <source>
        <dbReference type="EMBL" id="THG97697.1"/>
    </source>
</evidence>
<dbReference type="GO" id="GO:0003968">
    <property type="term" value="F:RNA-directed RNA polymerase activity"/>
    <property type="evidence" value="ECO:0007669"/>
    <property type="project" value="InterPro"/>
</dbReference>
<evidence type="ECO:0000313" key="11">
    <source>
        <dbReference type="Proteomes" id="UP000309038"/>
    </source>
</evidence>
<dbReference type="InterPro" id="IPR000403">
    <property type="entry name" value="PI3/4_kinase_cat_dom"/>
</dbReference>
<dbReference type="PANTHER" id="PTHR10048">
    <property type="entry name" value="PHOSPHATIDYLINOSITOL KINASE"/>
    <property type="match status" value="1"/>
</dbReference>
<comment type="similarity">
    <text evidence="2">Belongs to the PI3/PI4-kinase family. Type III PI4K subfamily.</text>
</comment>
<dbReference type="InterPro" id="IPR015433">
    <property type="entry name" value="PI3/4_kinase"/>
</dbReference>
<evidence type="ECO:0000256" key="5">
    <source>
        <dbReference type="ARBA" id="ARBA00022741"/>
    </source>
</evidence>
<dbReference type="PANTHER" id="PTHR10048:SF15">
    <property type="entry name" value="PHOSPHATIDYLINOSITOL 4-KINASE ALPHA"/>
    <property type="match status" value="1"/>
</dbReference>
<dbReference type="Pfam" id="PF00454">
    <property type="entry name" value="PI3_PI4_kinase"/>
    <property type="match status" value="1"/>
</dbReference>
<protein>
    <recommendedName>
        <fullName evidence="3">1-phosphatidylinositol 4-kinase</fullName>
        <ecNumber evidence="3">2.7.1.67</ecNumber>
    </recommendedName>
</protein>
<dbReference type="InterPro" id="IPR016024">
    <property type="entry name" value="ARM-type_fold"/>
</dbReference>
<dbReference type="Gene3D" id="1.10.1070.11">
    <property type="entry name" value="Phosphatidylinositol 3-/4-kinase, catalytic domain"/>
    <property type="match status" value="2"/>
</dbReference>
<proteinExistence type="inferred from homology"/>
<evidence type="ECO:0000256" key="7">
    <source>
        <dbReference type="ARBA" id="ARBA00022840"/>
    </source>
</evidence>
<dbReference type="EC" id="2.7.1.67" evidence="3"/>
<evidence type="ECO:0000256" key="2">
    <source>
        <dbReference type="ARBA" id="ARBA00006209"/>
    </source>
</evidence>
<dbReference type="GO" id="GO:0004430">
    <property type="term" value="F:1-phosphatidylinositol 4-kinase activity"/>
    <property type="evidence" value="ECO:0007669"/>
    <property type="project" value="UniProtKB-EC"/>
</dbReference>
<dbReference type="InterPro" id="IPR018936">
    <property type="entry name" value="PI3/4_kinase_CS"/>
</dbReference>